<evidence type="ECO:0000256" key="1">
    <source>
        <dbReference type="ARBA" id="ARBA00022679"/>
    </source>
</evidence>
<feature type="domain" description="N-acetyltransferase" evidence="3">
    <location>
        <begin position="1"/>
        <end position="162"/>
    </location>
</feature>
<dbReference type="OrthoDB" id="447510at2759"/>
<dbReference type="EMBL" id="UZAF01016102">
    <property type="protein sequence ID" value="VDO20321.1"/>
    <property type="molecule type" value="Genomic_DNA"/>
</dbReference>
<dbReference type="InterPro" id="IPR007965">
    <property type="entry name" value="GNAT_ATAT"/>
</dbReference>
<evidence type="ECO:0000256" key="2">
    <source>
        <dbReference type="ARBA" id="ARBA00023315"/>
    </source>
</evidence>
<dbReference type="Gene3D" id="3.40.630.30">
    <property type="match status" value="1"/>
</dbReference>
<dbReference type="PANTHER" id="PTHR12327">
    <property type="entry name" value="ALPHA-TUBULIN N-ACETYLTRANSFERASE 1"/>
    <property type="match status" value="1"/>
</dbReference>
<evidence type="ECO:0000259" key="3">
    <source>
        <dbReference type="PROSITE" id="PS51730"/>
    </source>
</evidence>
<evidence type="ECO:0000313" key="5">
    <source>
        <dbReference type="Proteomes" id="UP000268014"/>
    </source>
</evidence>
<reference evidence="6" key="1">
    <citation type="submission" date="2017-02" db="UniProtKB">
        <authorList>
            <consortium name="WormBaseParasite"/>
        </authorList>
    </citation>
    <scope>IDENTIFICATION</scope>
</reference>
<reference evidence="4 5" key="2">
    <citation type="submission" date="2018-11" db="EMBL/GenBank/DDBJ databases">
        <authorList>
            <consortium name="Pathogen Informatics"/>
        </authorList>
    </citation>
    <scope>NUCLEOTIDE SEQUENCE [LARGE SCALE GENOMIC DNA]</scope>
    <source>
        <strain evidence="4 5">MHpl1</strain>
    </source>
</reference>
<protein>
    <submittedName>
        <fullName evidence="6">N-acetyltransferase domain-containing protein</fullName>
    </submittedName>
</protein>
<name>A0A0N4W0T0_HAEPC</name>
<dbReference type="Proteomes" id="UP000268014">
    <property type="component" value="Unassembled WGS sequence"/>
</dbReference>
<evidence type="ECO:0000313" key="4">
    <source>
        <dbReference type="EMBL" id="VDO20321.1"/>
    </source>
</evidence>
<dbReference type="PROSITE" id="PS51730">
    <property type="entry name" value="GNAT_ATAT"/>
    <property type="match status" value="1"/>
</dbReference>
<sequence>MEVAADLRPVLGPALVRLDPMRIKQLQSPTVYKAIDELAKLSAQCMQLRTPLTCCEKLVASDHTLYLSWEYDSRKVAPDSGVGRECEDKSCMEGVFGQGVQLFVPLRTADYKGEDAAARGDLNGSNAGNCNWAVGYGSIAETSCNFGKSFLNNGTPFIIEAG</sequence>
<proteinExistence type="predicted"/>
<dbReference type="Pfam" id="PF05301">
    <property type="entry name" value="Acetyltransf_16"/>
    <property type="match status" value="1"/>
</dbReference>
<dbReference type="GO" id="GO:0005874">
    <property type="term" value="C:microtubule"/>
    <property type="evidence" value="ECO:0007669"/>
    <property type="project" value="InterPro"/>
</dbReference>
<dbReference type="WBParaSite" id="HPLM_0000318901-mRNA-1">
    <property type="protein sequence ID" value="HPLM_0000318901-mRNA-1"/>
    <property type="gene ID" value="HPLM_0000318901"/>
</dbReference>
<gene>
    <name evidence="4" type="ORF">HPLM_LOCUS3181</name>
</gene>
<keyword evidence="5" id="KW-1185">Reference proteome</keyword>
<dbReference type="PANTHER" id="PTHR12327:SF0">
    <property type="entry name" value="ALPHA-TUBULIN N-ACETYLTRANSFERASE 1"/>
    <property type="match status" value="1"/>
</dbReference>
<organism evidence="6">
    <name type="scientific">Haemonchus placei</name>
    <name type="common">Barber's pole worm</name>
    <dbReference type="NCBI Taxonomy" id="6290"/>
    <lineage>
        <taxon>Eukaryota</taxon>
        <taxon>Metazoa</taxon>
        <taxon>Ecdysozoa</taxon>
        <taxon>Nematoda</taxon>
        <taxon>Chromadorea</taxon>
        <taxon>Rhabditida</taxon>
        <taxon>Rhabditina</taxon>
        <taxon>Rhabditomorpha</taxon>
        <taxon>Strongyloidea</taxon>
        <taxon>Trichostrongylidae</taxon>
        <taxon>Haemonchus</taxon>
    </lineage>
</organism>
<dbReference type="GO" id="GO:0019799">
    <property type="term" value="F:tubulin N-acetyltransferase activity"/>
    <property type="evidence" value="ECO:0007669"/>
    <property type="project" value="InterPro"/>
</dbReference>
<dbReference type="InterPro" id="IPR038746">
    <property type="entry name" value="Atat"/>
</dbReference>
<evidence type="ECO:0000313" key="6">
    <source>
        <dbReference type="WBParaSite" id="HPLM_0000318901-mRNA-1"/>
    </source>
</evidence>
<accession>A0A0N4W0T0</accession>
<keyword evidence="1" id="KW-0808">Transferase</keyword>
<keyword evidence="2" id="KW-0012">Acyltransferase</keyword>
<dbReference type="AlphaFoldDB" id="A0A0N4W0T0"/>